<evidence type="ECO:0000256" key="1">
    <source>
        <dbReference type="SAM" id="Coils"/>
    </source>
</evidence>
<keyword evidence="1" id="KW-0175">Coiled coil</keyword>
<dbReference type="EMBL" id="VIVN01000013">
    <property type="protein sequence ID" value="TWD94643.1"/>
    <property type="molecule type" value="Genomic_DNA"/>
</dbReference>
<protein>
    <submittedName>
        <fullName evidence="2">YgaB-like protein</fullName>
    </submittedName>
</protein>
<gene>
    <name evidence="2" type="ORF">FB550_113177</name>
</gene>
<name>A0A561CTV4_9BACI</name>
<dbReference type="Proteomes" id="UP000319671">
    <property type="component" value="Unassembled WGS sequence"/>
</dbReference>
<feature type="coiled-coil region" evidence="1">
    <location>
        <begin position="21"/>
        <end position="71"/>
    </location>
</feature>
<dbReference type="InterPro" id="IPR025572">
    <property type="entry name" value="YgaB"/>
</dbReference>
<dbReference type="Pfam" id="PF14182">
    <property type="entry name" value="YgaB"/>
    <property type="match status" value="1"/>
</dbReference>
<proteinExistence type="predicted"/>
<dbReference type="AlphaFoldDB" id="A0A561CTV4"/>
<reference evidence="2 3" key="1">
    <citation type="submission" date="2019-06" db="EMBL/GenBank/DDBJ databases">
        <title>Sorghum-associated microbial communities from plants grown in Nebraska, USA.</title>
        <authorList>
            <person name="Schachtman D."/>
        </authorList>
    </citation>
    <scope>NUCLEOTIDE SEQUENCE [LARGE SCALE GENOMIC DNA]</scope>
    <source>
        <strain evidence="2 3">2482</strain>
    </source>
</reference>
<evidence type="ECO:0000313" key="2">
    <source>
        <dbReference type="EMBL" id="TWD94643.1"/>
    </source>
</evidence>
<dbReference type="RefSeq" id="WP_098527995.1">
    <property type="nucleotide sequence ID" value="NZ_VIVN01000013.1"/>
</dbReference>
<comment type="caution">
    <text evidence="2">The sequence shown here is derived from an EMBL/GenBank/DDBJ whole genome shotgun (WGS) entry which is preliminary data.</text>
</comment>
<organism evidence="2 3">
    <name type="scientific">Neobacillus bataviensis</name>
    <dbReference type="NCBI Taxonomy" id="220685"/>
    <lineage>
        <taxon>Bacteria</taxon>
        <taxon>Bacillati</taxon>
        <taxon>Bacillota</taxon>
        <taxon>Bacilli</taxon>
        <taxon>Bacillales</taxon>
        <taxon>Bacillaceae</taxon>
        <taxon>Neobacillus</taxon>
    </lineage>
</organism>
<keyword evidence="3" id="KW-1185">Reference proteome</keyword>
<evidence type="ECO:0000313" key="3">
    <source>
        <dbReference type="Proteomes" id="UP000319671"/>
    </source>
</evidence>
<accession>A0A561CTV4</accession>
<sequence>MDHFNRLVSEQMVTMEKLLYLQAELERCQQIEEELQTLQNATNLESIQSDIQAMKQELKEIQLIFEKQTEEVINSYREMNLTPSL</sequence>